<reference evidence="1" key="1">
    <citation type="journal article" date="2020" name="G3 (Bethesda)">
        <title>High-Quality Assemblies for Three Invasive Social Wasps from the &lt;i&gt;Vespula&lt;/i&gt; Genus.</title>
        <authorList>
            <person name="Harrop T.W.R."/>
            <person name="Guhlin J."/>
            <person name="McLaughlin G.M."/>
            <person name="Permina E."/>
            <person name="Stockwell P."/>
            <person name="Gilligan J."/>
            <person name="Le Lec M.F."/>
            <person name="Gruber M.A.M."/>
            <person name="Quinn O."/>
            <person name="Lovegrove M."/>
            <person name="Duncan E.J."/>
            <person name="Remnant E.J."/>
            <person name="Van Eeckhoven J."/>
            <person name="Graham B."/>
            <person name="Knapp R.A."/>
            <person name="Langford K.W."/>
            <person name="Kronenberg Z."/>
            <person name="Press M.O."/>
            <person name="Eacker S.M."/>
            <person name="Wilson-Rankin E.E."/>
            <person name="Purcell J."/>
            <person name="Lester P.J."/>
            <person name="Dearden P.K."/>
        </authorList>
    </citation>
    <scope>NUCLEOTIDE SEQUENCE</scope>
    <source>
        <strain evidence="1">Marl-1</strain>
    </source>
</reference>
<dbReference type="EMBL" id="JACSEA010000013">
    <property type="protein sequence ID" value="KAF7386622.1"/>
    <property type="molecule type" value="Genomic_DNA"/>
</dbReference>
<name>A0A834JGC5_VESVU</name>
<accession>A0A834JGC5</accession>
<proteinExistence type="predicted"/>
<dbReference type="AlphaFoldDB" id="A0A834JGC5"/>
<evidence type="ECO:0000313" key="2">
    <source>
        <dbReference type="Proteomes" id="UP000614350"/>
    </source>
</evidence>
<dbReference type="Proteomes" id="UP000614350">
    <property type="component" value="Unassembled WGS sequence"/>
</dbReference>
<evidence type="ECO:0000313" key="1">
    <source>
        <dbReference type="EMBL" id="KAF7386622.1"/>
    </source>
</evidence>
<protein>
    <submittedName>
        <fullName evidence="1">Uncharacterized protein</fullName>
    </submittedName>
</protein>
<sequence>MPRHLVLVQEIRIDSKTRGVKNKKEEDPNRERSLFFVRPLQRFIRPRLKPDSTSMLIVVLVVAEKPKSACIRRLEPKSPIPRKSFVPPHRIFRHLIGRDVGPEFNYPKQVDEGDGLARMTMTEKTDGMTRKPKGKEIRSLIYRFPLRRRPFTAMKATKTREKHEEFR</sequence>
<comment type="caution">
    <text evidence="1">The sequence shown here is derived from an EMBL/GenBank/DDBJ whole genome shotgun (WGS) entry which is preliminary data.</text>
</comment>
<gene>
    <name evidence="1" type="ORF">HZH66_011074</name>
</gene>
<organism evidence="1 2">
    <name type="scientific">Vespula vulgaris</name>
    <name type="common">Yellow jacket</name>
    <name type="synonym">Wasp</name>
    <dbReference type="NCBI Taxonomy" id="7454"/>
    <lineage>
        <taxon>Eukaryota</taxon>
        <taxon>Metazoa</taxon>
        <taxon>Ecdysozoa</taxon>
        <taxon>Arthropoda</taxon>
        <taxon>Hexapoda</taxon>
        <taxon>Insecta</taxon>
        <taxon>Pterygota</taxon>
        <taxon>Neoptera</taxon>
        <taxon>Endopterygota</taxon>
        <taxon>Hymenoptera</taxon>
        <taxon>Apocrita</taxon>
        <taxon>Aculeata</taxon>
        <taxon>Vespoidea</taxon>
        <taxon>Vespidae</taxon>
        <taxon>Vespinae</taxon>
        <taxon>Vespula</taxon>
    </lineage>
</organism>
<keyword evidence="2" id="KW-1185">Reference proteome</keyword>